<evidence type="ECO:0000313" key="3">
    <source>
        <dbReference type="Proteomes" id="UP000241762"/>
    </source>
</evidence>
<keyword evidence="1" id="KW-0732">Signal</keyword>
<proteinExistence type="predicted"/>
<evidence type="ECO:0000256" key="1">
    <source>
        <dbReference type="SAM" id="SignalP"/>
    </source>
</evidence>
<sequence>MKKIFCFFLSLIFSSAYCDDSKVRSYVQELLDRAFTILKGSEAHDTKKAQIQEILRANMNLDIMAANVLSRSGVDDASKKRFAPVYSQYVLTTYGNALAGYNGQTVKIKAIQNLDPKTYLVRTQVITQGEGDPFNVDCLVKDESGNYKVIDIITEGVSLVSTHKSEFKSILANKGFDGLLKELGARID</sequence>
<dbReference type="PANTHER" id="PTHR36573">
    <property type="entry name" value="INTERMEMBRANE PHOSPHOLIPID TRANSPORT SYSTEM BINDING PROTEIN MLAC"/>
    <property type="match status" value="1"/>
</dbReference>
<protein>
    <submittedName>
        <fullName evidence="2">ABC transporter</fullName>
    </submittedName>
</protein>
<feature type="chain" id="PRO_5015156989" evidence="1">
    <location>
        <begin position="19"/>
        <end position="188"/>
    </location>
</feature>
<dbReference type="KEGG" id="ptc:phytr_12270"/>
<dbReference type="Pfam" id="PF05494">
    <property type="entry name" value="MlaC"/>
    <property type="match status" value="1"/>
</dbReference>
<dbReference type="PANTHER" id="PTHR36573:SF1">
    <property type="entry name" value="INTERMEMBRANE PHOSPHOLIPID TRANSPORT SYSTEM BINDING PROTEIN MLAC"/>
    <property type="match status" value="1"/>
</dbReference>
<gene>
    <name evidence="2" type="ORF">phytr_12270</name>
</gene>
<feature type="signal peptide" evidence="1">
    <location>
        <begin position="1"/>
        <end position="18"/>
    </location>
</feature>
<evidence type="ECO:0000313" key="2">
    <source>
        <dbReference type="EMBL" id="AVP88152.1"/>
    </source>
</evidence>
<dbReference type="EMBL" id="CP027845">
    <property type="protein sequence ID" value="AVP88152.1"/>
    <property type="molecule type" value="Genomic_DNA"/>
</dbReference>
<name>A0A2P1PA36_9RICK</name>
<dbReference type="Proteomes" id="UP000241762">
    <property type="component" value="Chromosome"/>
</dbReference>
<dbReference type="Gene3D" id="3.10.450.710">
    <property type="entry name" value="Tgt2/MlaC"/>
    <property type="match status" value="1"/>
</dbReference>
<dbReference type="InterPro" id="IPR042245">
    <property type="entry name" value="Tgt2/MlaC_sf"/>
</dbReference>
<accession>A0A2P1PA36</accession>
<keyword evidence="3" id="KW-1185">Reference proteome</keyword>
<organism evidence="2 3">
    <name type="scientific">Candidatus Phycorickettsia trachydisci</name>
    <dbReference type="NCBI Taxonomy" id="2115978"/>
    <lineage>
        <taxon>Bacteria</taxon>
        <taxon>Pseudomonadati</taxon>
        <taxon>Pseudomonadota</taxon>
        <taxon>Alphaproteobacteria</taxon>
        <taxon>Rickettsiales</taxon>
        <taxon>Rickettsiaceae</taxon>
        <taxon>Candidatus Phycorickettsia</taxon>
    </lineage>
</organism>
<dbReference type="RefSeq" id="WP_106874965.1">
    <property type="nucleotide sequence ID" value="NZ_CP027845.1"/>
</dbReference>
<dbReference type="InterPro" id="IPR008869">
    <property type="entry name" value="MlaC/ttg2D"/>
</dbReference>
<reference evidence="2 3" key="1">
    <citation type="submission" date="2018-03" db="EMBL/GenBank/DDBJ databases">
        <title>A gene transfer event suggests a long-term partnership between eustigmatophyte algae and a novel lineage of endosymbiotic bacteria.</title>
        <authorList>
            <person name="Yurchenko T."/>
            <person name="Sevcikova T."/>
            <person name="Pribyl P."/>
            <person name="El Karkouri K."/>
            <person name="Klimes V."/>
            <person name="Amaral R."/>
            <person name="Zbrankova V."/>
            <person name="Kim E."/>
            <person name="Raoult D."/>
            <person name="Santos L.M.A."/>
            <person name="Elias M."/>
        </authorList>
    </citation>
    <scope>NUCLEOTIDE SEQUENCE [LARGE SCALE GENOMIC DNA]</scope>
    <source>
        <strain evidence="2">CCALA 838</strain>
    </source>
</reference>
<dbReference type="OrthoDB" id="7358716at2"/>
<dbReference type="AlphaFoldDB" id="A0A2P1PA36"/>